<evidence type="ECO:0000313" key="4">
    <source>
        <dbReference type="EMBL" id="CEL69886.1"/>
    </source>
</evidence>
<gene>
    <name evidence="4" type="ORF">BN1204_055850</name>
    <name evidence="3" type="ORF">NCLIV_055850</name>
</gene>
<accession>F0VN64</accession>
<reference evidence="3" key="2">
    <citation type="submission" date="2011-03" db="EMBL/GenBank/DDBJ databases">
        <title>Comparative genomics and transcriptomics of Neospora caninum and Toxoplasma gondii.</title>
        <authorList>
            <person name="Reid A.J."/>
            <person name="Sohal A."/>
            <person name="Harris D."/>
            <person name="Quail M."/>
            <person name="Sanders M."/>
            <person name="Berriman M."/>
            <person name="Wastling J.M."/>
            <person name="Pain A."/>
        </authorList>
    </citation>
    <scope>NUCLEOTIDE SEQUENCE</scope>
    <source>
        <strain evidence="3">Liverpool</strain>
    </source>
</reference>
<dbReference type="EMBL" id="FR823392">
    <property type="protein sequence ID" value="CBZ55160.1"/>
    <property type="molecule type" value="Genomic_DNA"/>
</dbReference>
<name>F0VN64_NEOCL</name>
<dbReference type="OrthoDB" id="10372978at2759"/>
<organism evidence="3 5">
    <name type="scientific">Neospora caninum (strain Liverpool)</name>
    <dbReference type="NCBI Taxonomy" id="572307"/>
    <lineage>
        <taxon>Eukaryota</taxon>
        <taxon>Sar</taxon>
        <taxon>Alveolata</taxon>
        <taxon>Apicomplexa</taxon>
        <taxon>Conoidasida</taxon>
        <taxon>Coccidia</taxon>
        <taxon>Eucoccidiorida</taxon>
        <taxon>Eimeriorina</taxon>
        <taxon>Sarcocystidae</taxon>
        <taxon>Neospora</taxon>
    </lineage>
</organism>
<dbReference type="EMBL" id="LN714486">
    <property type="protein sequence ID" value="CEL69886.1"/>
    <property type="molecule type" value="Genomic_DNA"/>
</dbReference>
<evidence type="ECO:0000256" key="1">
    <source>
        <dbReference type="SAM" id="MobiDB-lite"/>
    </source>
</evidence>
<reference evidence="4" key="4">
    <citation type="journal article" date="2015" name="PLoS ONE">
        <title>Comprehensive Evaluation of Toxoplasma gondii VEG and Neospora caninum LIV Genomes with Tachyzoite Stage Transcriptome and Proteome Defines Novel Transcript Features.</title>
        <authorList>
            <person name="Ramaprasad A."/>
            <person name="Mourier T."/>
            <person name="Naeem R."/>
            <person name="Malas T.B."/>
            <person name="Moussa E."/>
            <person name="Panigrahi A."/>
            <person name="Vermont S.J."/>
            <person name="Otto T.D."/>
            <person name="Wastling J."/>
            <person name="Pain A."/>
        </authorList>
    </citation>
    <scope>NUCLEOTIDE SEQUENCE</scope>
    <source>
        <strain evidence="4">Liverpool</strain>
    </source>
</reference>
<proteinExistence type="predicted"/>
<feature type="chain" id="PRO_5007655400" evidence="2">
    <location>
        <begin position="26"/>
        <end position="406"/>
    </location>
</feature>
<dbReference type="OMA" id="YLAKANH"/>
<evidence type="ECO:0000313" key="5">
    <source>
        <dbReference type="Proteomes" id="UP000007494"/>
    </source>
</evidence>
<feature type="compositionally biased region" description="Basic and acidic residues" evidence="1">
    <location>
        <begin position="91"/>
        <end position="113"/>
    </location>
</feature>
<feature type="signal peptide" evidence="2">
    <location>
        <begin position="1"/>
        <end position="25"/>
    </location>
</feature>
<dbReference type="GeneID" id="13446875"/>
<feature type="region of interest" description="Disordered" evidence="1">
    <location>
        <begin position="90"/>
        <end position="134"/>
    </location>
</feature>
<reference evidence="3" key="1">
    <citation type="submission" date="2011-02" db="EMBL/GenBank/DDBJ databases">
        <authorList>
            <person name="Aslett M."/>
        </authorList>
    </citation>
    <scope>NUCLEOTIDE SEQUENCE</scope>
    <source>
        <strain evidence="3">Liverpool</strain>
    </source>
</reference>
<reference evidence="5" key="3">
    <citation type="journal article" date="2012" name="PLoS Pathog.">
        <title>Comparative genomics of the apicomplexan parasites Toxoplasma gondii and Neospora caninum: Coccidia differing in host range and transmission strategy.</title>
        <authorList>
            <person name="Reid A.J."/>
            <person name="Vermont S.J."/>
            <person name="Cotton J.A."/>
            <person name="Harris D."/>
            <person name="Hill-Cawthorne G.A."/>
            <person name="Konen-Waisman S."/>
            <person name="Latham S.M."/>
            <person name="Mourier T."/>
            <person name="Norton R."/>
            <person name="Quail M.A."/>
            <person name="Sanders M."/>
            <person name="Shanmugam D."/>
            <person name="Sohal A."/>
            <person name="Wasmuth J.D."/>
            <person name="Brunk B."/>
            <person name="Grigg M.E."/>
            <person name="Howard J.C."/>
            <person name="Parkinson J."/>
            <person name="Roos D.S."/>
            <person name="Trees A.J."/>
            <person name="Berriman M."/>
            <person name="Pain A."/>
            <person name="Wastling J.M."/>
        </authorList>
    </citation>
    <scope>NUCLEOTIDE SEQUENCE [LARGE SCALE GENOMIC DNA]</scope>
    <source>
        <strain evidence="5">Liverpool</strain>
    </source>
</reference>
<dbReference type="InParanoid" id="F0VN64"/>
<keyword evidence="2" id="KW-0732">Signal</keyword>
<dbReference type="AlphaFoldDB" id="F0VN64"/>
<sequence>MKRPALCFAALVAAGAIVSTPNVAAKNLARSLGHLDASKLFAAMLSPDGESRNASLPHSLSFAEGGAAAPADRPRDAGVTDLASQLRVLKKRSDERRKDNERRQKEWDEEKAKRAATRRQIGGEESAQVDPMRRQRDRLDACLRQASQEPPNIEDLCKGVEIPDDCRSVAQHILSRQDFSKLHVTSMNFHIYFNRAPLAFLFPVLDATDLRLLVKLYMYITKFEGCDGFSVADYIQLVAMDVFSSEEYLAKANHAADVFGEKDAQLVPKPGWKVAAVTRWMKAKPDIKFFEQPFLFVTAAVAAMLEVTLRHPFLTQLVDMACVVRPLCRKGLREVLLWSLEQNSMSVQDVPLDSAPRPLVDQLRVYLRTLLVGKYKRVRSNGGRVAAQFVYAYGLKLSEEASGTKL</sequence>
<evidence type="ECO:0000256" key="2">
    <source>
        <dbReference type="SAM" id="SignalP"/>
    </source>
</evidence>
<dbReference type="eggNOG" id="ENOG502QZSG">
    <property type="taxonomic scope" value="Eukaryota"/>
</dbReference>
<dbReference type="VEuPathDB" id="ToxoDB:NCLIV_055850"/>
<protein>
    <submittedName>
        <fullName evidence="4">Rhoptry protein ROP13</fullName>
    </submittedName>
</protein>
<dbReference type="RefSeq" id="XP_003885188.1">
    <property type="nucleotide sequence ID" value="XM_003885139.1"/>
</dbReference>
<dbReference type="Proteomes" id="UP000007494">
    <property type="component" value="Chromosome XI"/>
</dbReference>
<keyword evidence="5" id="KW-1185">Reference proteome</keyword>
<evidence type="ECO:0000313" key="3">
    <source>
        <dbReference type="EMBL" id="CBZ55160.1"/>
    </source>
</evidence>